<keyword evidence="3" id="KW-0238">DNA-binding</keyword>
<protein>
    <submittedName>
        <fullName evidence="5">Restriction endonuclease subunit S</fullName>
    </submittedName>
</protein>
<keyword evidence="5" id="KW-0540">Nuclease</keyword>
<keyword evidence="2" id="KW-0680">Restriction system</keyword>
<dbReference type="AlphaFoldDB" id="A0A926DD31"/>
<comment type="similarity">
    <text evidence="1">Belongs to the type-I restriction system S methylase family.</text>
</comment>
<dbReference type="Gene3D" id="3.90.220.20">
    <property type="entry name" value="DNA methylase specificity domains"/>
    <property type="match status" value="2"/>
</dbReference>
<comment type="caution">
    <text evidence="5">The sequence shown here is derived from an EMBL/GenBank/DDBJ whole genome shotgun (WGS) entry which is preliminary data.</text>
</comment>
<evidence type="ECO:0000313" key="5">
    <source>
        <dbReference type="EMBL" id="MBC8535616.1"/>
    </source>
</evidence>
<evidence type="ECO:0000259" key="4">
    <source>
        <dbReference type="Pfam" id="PF01420"/>
    </source>
</evidence>
<name>A0A926DD31_9FIRM</name>
<evidence type="ECO:0000256" key="2">
    <source>
        <dbReference type="ARBA" id="ARBA00022747"/>
    </source>
</evidence>
<dbReference type="RefSeq" id="WP_249299352.1">
    <property type="nucleotide sequence ID" value="NZ_JACRSP010000001.1"/>
</dbReference>
<sequence>MLDTSKWKPFVLSDLFEIKKGKRLTKEDQIPGDTVFIGATALNNGITAYIGQEALHEGNTISLTYNGSVGEAFYQREPFWASDDVNVLYAKNFVLNEKLAMFFCTILRHEKQMWSYARKWNLEHMNQTIIKLPAITDEIPDFSWMESYIDTLDYDVNDIPDYFLNEGYNKACWYLDNINQNDFEENYAASHTKNNIKLTDRKWAYFELDKIVTSIQNGKSYNASDLTLAADDEYISYVTRTDANNGVSMYVQRLDYDGLEKANAITIGDTTATIFFQDHDFITGPHIIVIRADWLNVYTASFIISLLNMEKYRYPVFGRAFTKDLIKQTKLYLPITEEYKPDYDFMEAYIKSLPFSNKI</sequence>
<keyword evidence="6" id="KW-1185">Reference proteome</keyword>
<evidence type="ECO:0000256" key="3">
    <source>
        <dbReference type="ARBA" id="ARBA00023125"/>
    </source>
</evidence>
<dbReference type="GO" id="GO:0003677">
    <property type="term" value="F:DNA binding"/>
    <property type="evidence" value="ECO:0007669"/>
    <property type="project" value="UniProtKB-KW"/>
</dbReference>
<keyword evidence="5" id="KW-0378">Hydrolase</keyword>
<dbReference type="GO" id="GO:0009307">
    <property type="term" value="P:DNA restriction-modification system"/>
    <property type="evidence" value="ECO:0007669"/>
    <property type="project" value="UniProtKB-KW"/>
</dbReference>
<reference evidence="5" key="1">
    <citation type="submission" date="2020-08" db="EMBL/GenBank/DDBJ databases">
        <title>Genome public.</title>
        <authorList>
            <person name="Liu C."/>
            <person name="Sun Q."/>
        </authorList>
    </citation>
    <scope>NUCLEOTIDE SEQUENCE</scope>
    <source>
        <strain evidence="5">BX7</strain>
    </source>
</reference>
<dbReference type="EMBL" id="JACRSP010000001">
    <property type="protein sequence ID" value="MBC8535616.1"/>
    <property type="molecule type" value="Genomic_DNA"/>
</dbReference>
<dbReference type="SUPFAM" id="SSF116734">
    <property type="entry name" value="DNA methylase specificity domain"/>
    <property type="match status" value="2"/>
</dbReference>
<feature type="domain" description="Type I restriction modification DNA specificity" evidence="4">
    <location>
        <begin position="5"/>
        <end position="141"/>
    </location>
</feature>
<evidence type="ECO:0000313" key="6">
    <source>
        <dbReference type="Proteomes" id="UP000620366"/>
    </source>
</evidence>
<feature type="domain" description="Type I restriction modification DNA specificity" evidence="4">
    <location>
        <begin position="202"/>
        <end position="352"/>
    </location>
</feature>
<dbReference type="InterPro" id="IPR000055">
    <property type="entry name" value="Restrct_endonuc_typeI_TRD"/>
</dbReference>
<accession>A0A926DD31</accession>
<keyword evidence="5" id="KW-0255">Endonuclease</keyword>
<dbReference type="InterPro" id="IPR044946">
    <property type="entry name" value="Restrct_endonuc_typeI_TRD_sf"/>
</dbReference>
<evidence type="ECO:0000256" key="1">
    <source>
        <dbReference type="ARBA" id="ARBA00010923"/>
    </source>
</evidence>
<dbReference type="Proteomes" id="UP000620366">
    <property type="component" value="Unassembled WGS sequence"/>
</dbReference>
<proteinExistence type="inferred from homology"/>
<dbReference type="GO" id="GO:0004519">
    <property type="term" value="F:endonuclease activity"/>
    <property type="evidence" value="ECO:0007669"/>
    <property type="project" value="UniProtKB-KW"/>
</dbReference>
<gene>
    <name evidence="5" type="ORF">H8695_02775</name>
</gene>
<organism evidence="5 6">
    <name type="scientific">Feifania hominis</name>
    <dbReference type="NCBI Taxonomy" id="2763660"/>
    <lineage>
        <taxon>Bacteria</taxon>
        <taxon>Bacillati</taxon>
        <taxon>Bacillota</taxon>
        <taxon>Clostridia</taxon>
        <taxon>Eubacteriales</taxon>
        <taxon>Feifaniaceae</taxon>
        <taxon>Feifania</taxon>
    </lineage>
</organism>
<dbReference type="Pfam" id="PF01420">
    <property type="entry name" value="Methylase_S"/>
    <property type="match status" value="2"/>
</dbReference>